<evidence type="ECO:0000313" key="2">
    <source>
        <dbReference type="EMBL" id="GBP21235.1"/>
    </source>
</evidence>
<evidence type="ECO:0000256" key="1">
    <source>
        <dbReference type="SAM" id="MobiDB-lite"/>
    </source>
</evidence>
<name>A0A4C1U4B6_EUMVA</name>
<keyword evidence="3" id="KW-1185">Reference proteome</keyword>
<organism evidence="2 3">
    <name type="scientific">Eumeta variegata</name>
    <name type="common">Bagworm moth</name>
    <name type="synonym">Eumeta japonica</name>
    <dbReference type="NCBI Taxonomy" id="151549"/>
    <lineage>
        <taxon>Eukaryota</taxon>
        <taxon>Metazoa</taxon>
        <taxon>Ecdysozoa</taxon>
        <taxon>Arthropoda</taxon>
        <taxon>Hexapoda</taxon>
        <taxon>Insecta</taxon>
        <taxon>Pterygota</taxon>
        <taxon>Neoptera</taxon>
        <taxon>Endopterygota</taxon>
        <taxon>Lepidoptera</taxon>
        <taxon>Glossata</taxon>
        <taxon>Ditrysia</taxon>
        <taxon>Tineoidea</taxon>
        <taxon>Psychidae</taxon>
        <taxon>Oiketicinae</taxon>
        <taxon>Eumeta</taxon>
    </lineage>
</organism>
<feature type="region of interest" description="Disordered" evidence="1">
    <location>
        <begin position="190"/>
        <end position="219"/>
    </location>
</feature>
<evidence type="ECO:0000313" key="3">
    <source>
        <dbReference type="Proteomes" id="UP000299102"/>
    </source>
</evidence>
<protein>
    <submittedName>
        <fullName evidence="2">Uncharacterized protein</fullName>
    </submittedName>
</protein>
<dbReference type="EMBL" id="BGZK01000126">
    <property type="protein sequence ID" value="GBP21235.1"/>
    <property type="molecule type" value="Genomic_DNA"/>
</dbReference>
<sequence>MMIVWILRPSTTLLTGTRGQLCASHSRSRLRSCTEVIGAAKEKCKQNDLLERCTMALPVLSSPEISFALTGEELDKSCFNLIPARFNHLSRAAPSLWTSNEFFRVTSIDHAVNHDPDLVPAFDANPGSVSDSDLDLHLDSGSVQNIPNDTDQISTAQNRITQFDTNTSWLKITCDINGHIINRPIRAGHTQGLTDHKSSNAMSSHRPKRNRNPPACHRTAQSPYQLNWVWNTTYG</sequence>
<dbReference type="Proteomes" id="UP000299102">
    <property type="component" value="Unassembled WGS sequence"/>
</dbReference>
<dbReference type="OrthoDB" id="10051804at2759"/>
<dbReference type="AlphaFoldDB" id="A0A4C1U4B6"/>
<comment type="caution">
    <text evidence="2">The sequence shown here is derived from an EMBL/GenBank/DDBJ whole genome shotgun (WGS) entry which is preliminary data.</text>
</comment>
<reference evidence="2 3" key="1">
    <citation type="journal article" date="2019" name="Commun. Biol.">
        <title>The bagworm genome reveals a unique fibroin gene that provides high tensile strength.</title>
        <authorList>
            <person name="Kono N."/>
            <person name="Nakamura H."/>
            <person name="Ohtoshi R."/>
            <person name="Tomita M."/>
            <person name="Numata K."/>
            <person name="Arakawa K."/>
        </authorList>
    </citation>
    <scope>NUCLEOTIDE SEQUENCE [LARGE SCALE GENOMIC DNA]</scope>
</reference>
<proteinExistence type="predicted"/>
<gene>
    <name evidence="2" type="ORF">EVAR_84360_1</name>
</gene>
<accession>A0A4C1U4B6</accession>